<evidence type="ECO:0000256" key="1">
    <source>
        <dbReference type="SAM" id="SignalP"/>
    </source>
</evidence>
<dbReference type="RefSeq" id="WP_382348341.1">
    <property type="nucleotide sequence ID" value="NZ_JBHMBP010000002.1"/>
</dbReference>
<evidence type="ECO:0000313" key="2">
    <source>
        <dbReference type="EMBL" id="MFC6957194.1"/>
    </source>
</evidence>
<protein>
    <recommendedName>
        <fullName evidence="4">Lipocalin-like domain-containing protein</fullName>
    </recommendedName>
</protein>
<dbReference type="PROSITE" id="PS51257">
    <property type="entry name" value="PROKAR_LIPOPROTEIN"/>
    <property type="match status" value="1"/>
</dbReference>
<feature type="signal peptide" evidence="1">
    <location>
        <begin position="1"/>
        <end position="27"/>
    </location>
</feature>
<dbReference type="EMBL" id="JBHSYS010000002">
    <property type="protein sequence ID" value="MFC6957194.1"/>
    <property type="molecule type" value="Genomic_DNA"/>
</dbReference>
<gene>
    <name evidence="2" type="ORF">ACFQS3_08315</name>
</gene>
<organism evidence="2 3">
    <name type="scientific">Glycomyces mayteni</name>
    <dbReference type="NCBI Taxonomy" id="543887"/>
    <lineage>
        <taxon>Bacteria</taxon>
        <taxon>Bacillati</taxon>
        <taxon>Actinomycetota</taxon>
        <taxon>Actinomycetes</taxon>
        <taxon>Glycomycetales</taxon>
        <taxon>Glycomycetaceae</taxon>
        <taxon>Glycomyces</taxon>
    </lineage>
</organism>
<name>A0ABW2D858_9ACTN</name>
<sequence>MRHHPGPRALRAPAAVAAGLLALSACTAVTEFNAYPGGRKDRDDLTGTWENAAGQTVEFTDALEFTITGDAFGPGGGQAIPGSEADGEWELCYDLEELEAKETGDPTGPGECTINSTGNWLSMNAPDAWQGYLVVVLDTEVRLHFYTPGEGRDDDDYFTRT</sequence>
<comment type="caution">
    <text evidence="2">The sequence shown here is derived from an EMBL/GenBank/DDBJ whole genome shotgun (WGS) entry which is preliminary data.</text>
</comment>
<keyword evidence="3" id="KW-1185">Reference proteome</keyword>
<keyword evidence="1" id="KW-0732">Signal</keyword>
<evidence type="ECO:0000313" key="3">
    <source>
        <dbReference type="Proteomes" id="UP001596470"/>
    </source>
</evidence>
<accession>A0ABW2D858</accession>
<feature type="chain" id="PRO_5046086196" description="Lipocalin-like domain-containing protein" evidence="1">
    <location>
        <begin position="28"/>
        <end position="161"/>
    </location>
</feature>
<evidence type="ECO:0008006" key="4">
    <source>
        <dbReference type="Google" id="ProtNLM"/>
    </source>
</evidence>
<dbReference type="Proteomes" id="UP001596470">
    <property type="component" value="Unassembled WGS sequence"/>
</dbReference>
<proteinExistence type="predicted"/>
<reference evidence="3" key="1">
    <citation type="journal article" date="2019" name="Int. J. Syst. Evol. Microbiol.">
        <title>The Global Catalogue of Microorganisms (GCM) 10K type strain sequencing project: providing services to taxonomists for standard genome sequencing and annotation.</title>
        <authorList>
            <consortium name="The Broad Institute Genomics Platform"/>
            <consortium name="The Broad Institute Genome Sequencing Center for Infectious Disease"/>
            <person name="Wu L."/>
            <person name="Ma J."/>
        </authorList>
    </citation>
    <scope>NUCLEOTIDE SEQUENCE [LARGE SCALE GENOMIC DNA]</scope>
    <source>
        <strain evidence="3">KACC 12634</strain>
    </source>
</reference>